<dbReference type="EMBL" id="CAAE01014979">
    <property type="protein sequence ID" value="CAG06832.1"/>
    <property type="molecule type" value="Genomic_DNA"/>
</dbReference>
<gene>
    <name evidence="2" type="ORF">GSTENG00027330001</name>
</gene>
<dbReference type="AlphaFoldDB" id="Q4RXQ0"/>
<organism evidence="2">
    <name type="scientific">Tetraodon nigroviridis</name>
    <name type="common">Spotted green pufferfish</name>
    <name type="synonym">Chelonodon nigroviridis</name>
    <dbReference type="NCBI Taxonomy" id="99883"/>
    <lineage>
        <taxon>Eukaryota</taxon>
        <taxon>Metazoa</taxon>
        <taxon>Chordata</taxon>
        <taxon>Craniata</taxon>
        <taxon>Vertebrata</taxon>
        <taxon>Euteleostomi</taxon>
        <taxon>Actinopterygii</taxon>
        <taxon>Neopterygii</taxon>
        <taxon>Teleostei</taxon>
        <taxon>Neoteleostei</taxon>
        <taxon>Acanthomorphata</taxon>
        <taxon>Eupercaria</taxon>
        <taxon>Tetraodontiformes</taxon>
        <taxon>Tetradontoidea</taxon>
        <taxon>Tetraodontidae</taxon>
        <taxon>Tetraodon</taxon>
    </lineage>
</organism>
<sequence length="73" mass="7913">MSDQAADAKLELKQASKEVKESENVAEKYSAMTVSKNSEMNMGELSSSFSAVPTHKPVKKVRAQSSSSSVKDF</sequence>
<name>Q4RXQ0_TETNG</name>
<dbReference type="KEGG" id="tng:GSTEN00027330G001"/>
<feature type="region of interest" description="Disordered" evidence="1">
    <location>
        <begin position="47"/>
        <end position="73"/>
    </location>
</feature>
<evidence type="ECO:0000256" key="1">
    <source>
        <dbReference type="SAM" id="MobiDB-lite"/>
    </source>
</evidence>
<feature type="compositionally biased region" description="Polar residues" evidence="1">
    <location>
        <begin position="63"/>
        <end position="73"/>
    </location>
</feature>
<evidence type="ECO:0000313" key="2">
    <source>
        <dbReference type="EMBL" id="CAG06832.1"/>
    </source>
</evidence>
<reference evidence="2" key="2">
    <citation type="submission" date="2004-02" db="EMBL/GenBank/DDBJ databases">
        <authorList>
            <consortium name="Genoscope"/>
            <consortium name="Whitehead Institute Centre for Genome Research"/>
        </authorList>
    </citation>
    <scope>NUCLEOTIDE SEQUENCE</scope>
</reference>
<accession>Q4RXQ0</accession>
<feature type="region of interest" description="Disordered" evidence="1">
    <location>
        <begin position="1"/>
        <end position="22"/>
    </location>
</feature>
<reference evidence="2" key="1">
    <citation type="journal article" date="2004" name="Nature">
        <title>Genome duplication in the teleost fish Tetraodon nigroviridis reveals the early vertebrate proto-karyotype.</title>
        <authorList>
            <person name="Jaillon O."/>
            <person name="Aury J.-M."/>
            <person name="Brunet F."/>
            <person name="Petit J.-L."/>
            <person name="Stange-Thomann N."/>
            <person name="Mauceli E."/>
            <person name="Bouneau L."/>
            <person name="Fischer C."/>
            <person name="Ozouf-Costaz C."/>
            <person name="Bernot A."/>
            <person name="Nicaud S."/>
            <person name="Jaffe D."/>
            <person name="Fisher S."/>
            <person name="Lutfalla G."/>
            <person name="Dossat C."/>
            <person name="Segurens B."/>
            <person name="Dasilva C."/>
            <person name="Salanoubat M."/>
            <person name="Levy M."/>
            <person name="Boudet N."/>
            <person name="Castellano S."/>
            <person name="Anthouard V."/>
            <person name="Jubin C."/>
            <person name="Castelli V."/>
            <person name="Katinka M."/>
            <person name="Vacherie B."/>
            <person name="Biemont C."/>
            <person name="Skalli Z."/>
            <person name="Cattolico L."/>
            <person name="Poulain J."/>
            <person name="De Berardinis V."/>
            <person name="Cruaud C."/>
            <person name="Duprat S."/>
            <person name="Brottier P."/>
            <person name="Coutanceau J.-P."/>
            <person name="Gouzy J."/>
            <person name="Parra G."/>
            <person name="Lardier G."/>
            <person name="Chapple C."/>
            <person name="McKernan K.J."/>
            <person name="McEwan P."/>
            <person name="Bosak S."/>
            <person name="Kellis M."/>
            <person name="Volff J.-N."/>
            <person name="Guigo R."/>
            <person name="Zody M.C."/>
            <person name="Mesirov J."/>
            <person name="Lindblad-Toh K."/>
            <person name="Birren B."/>
            <person name="Nusbaum C."/>
            <person name="Kahn D."/>
            <person name="Robinson-Rechavi M."/>
            <person name="Laudet V."/>
            <person name="Schachter V."/>
            <person name="Quetier F."/>
            <person name="Saurin W."/>
            <person name="Scarpelli C."/>
            <person name="Wincker P."/>
            <person name="Lander E.S."/>
            <person name="Weissenbach J."/>
            <person name="Roest Crollius H."/>
        </authorList>
    </citation>
    <scope>NUCLEOTIDE SEQUENCE [LARGE SCALE GENOMIC DNA]</scope>
</reference>
<protein>
    <submittedName>
        <fullName evidence="2">Chromosome 11 SCAF14979, whole genome shotgun sequence</fullName>
    </submittedName>
</protein>
<proteinExistence type="predicted"/>
<dbReference type="OrthoDB" id="8902314at2759"/>